<feature type="region of interest" description="Disordered" evidence="1">
    <location>
        <begin position="12"/>
        <end position="56"/>
    </location>
</feature>
<accession>A0A1Y6LQY9</accession>
<feature type="region of interest" description="Disordered" evidence="1">
    <location>
        <begin position="471"/>
        <end position="536"/>
    </location>
</feature>
<evidence type="ECO:0000256" key="1">
    <source>
        <dbReference type="SAM" id="MobiDB-lite"/>
    </source>
</evidence>
<dbReference type="Proteomes" id="UP000215453">
    <property type="component" value="Chromosome 7"/>
</dbReference>
<feature type="compositionally biased region" description="Low complexity" evidence="1">
    <location>
        <begin position="28"/>
        <end position="37"/>
    </location>
</feature>
<dbReference type="AlphaFoldDB" id="A0A1Y6LQY9"/>
<name>A0A1Y6LQY9_ZYMTR</name>
<evidence type="ECO:0000256" key="2">
    <source>
        <dbReference type="SAM" id="Phobius"/>
    </source>
</evidence>
<gene>
    <name evidence="3" type="ORF">ZT1A5_G7521</name>
</gene>
<keyword evidence="2" id="KW-1133">Transmembrane helix</keyword>
<evidence type="ECO:0000313" key="3">
    <source>
        <dbReference type="EMBL" id="SMY26079.1"/>
    </source>
</evidence>
<sequence length="536" mass="58956">MGLFESDDYLTPRSNSYHGGGSRGVSPARSTRSARSTKPNGAFVRPAASNSGRNTRSASGASFFGNLGGGGSSRGIFGSSSSGSSYYKRRPRDGYIKSLLHKLQRMIKDLWAYARRHPVKAFFAVVVPMLSAGGAIGGILKQFGFRLPMGLGGALGMGGMARKMGGGYYGSEGYGDLRDLGGLGGGGFMEGAGSLFQVAKMFIAHILKAASTDALLQDLITPLPAEYQDRSDGTHEDDHRVQYHQAWKKIFQSRRMDRATHVWPELGRTDPTGFTLRRWMNPLRPLPPLSIVFIFNPSSSTAARSLATKFADDFPAYAHLHIPDYLCNLRDQMQLAVSEKLLGDLHPSAFISFIDKNTYPPNHFLIDIIKRAFEVDGRRNPTKPRKWVITGLLAQWNLVAKFRHVICEPMATIFFTPPGAHPNQSMVELYYDFVDRGARPFWLEDDEEESYARLLWAITDHAVRGGLLVSSEVTSDEPQPGFAEGSMMEIDTQTGPEATGPSEAALNGQDADDTVERETDMDLRRAGGRDTPMEEK</sequence>
<evidence type="ECO:0000313" key="4">
    <source>
        <dbReference type="Proteomes" id="UP000215453"/>
    </source>
</evidence>
<organism evidence="3 4">
    <name type="scientific">Zymoseptoria tritici ST99CH_1A5</name>
    <dbReference type="NCBI Taxonomy" id="1276529"/>
    <lineage>
        <taxon>Eukaryota</taxon>
        <taxon>Fungi</taxon>
        <taxon>Dikarya</taxon>
        <taxon>Ascomycota</taxon>
        <taxon>Pezizomycotina</taxon>
        <taxon>Dothideomycetes</taxon>
        <taxon>Dothideomycetidae</taxon>
        <taxon>Mycosphaerellales</taxon>
        <taxon>Mycosphaerellaceae</taxon>
        <taxon>Zymoseptoria</taxon>
    </lineage>
</organism>
<feature type="transmembrane region" description="Helical" evidence="2">
    <location>
        <begin position="121"/>
        <end position="140"/>
    </location>
</feature>
<keyword evidence="2" id="KW-0472">Membrane</keyword>
<reference evidence="3 4" key="1">
    <citation type="submission" date="2016-10" db="EMBL/GenBank/DDBJ databases">
        <authorList>
            <person name="Varghese N."/>
        </authorList>
    </citation>
    <scope>NUCLEOTIDE SEQUENCE [LARGE SCALE GENOMIC DNA]</scope>
</reference>
<dbReference type="EMBL" id="LT882682">
    <property type="protein sequence ID" value="SMY26079.1"/>
    <property type="molecule type" value="Genomic_DNA"/>
</dbReference>
<protein>
    <submittedName>
        <fullName evidence="3">Uncharacterized protein</fullName>
    </submittedName>
</protein>
<keyword evidence="2" id="KW-0812">Transmembrane</keyword>
<proteinExistence type="predicted"/>
<feature type="compositionally biased region" description="Basic and acidic residues" evidence="1">
    <location>
        <begin position="514"/>
        <end position="536"/>
    </location>
</feature>